<accession>A0A437MJ50</accession>
<sequence length="79" mass="8442">MTAKTLDARIPSGPQKITQSTMRSPICAADEPRRLVYLHGVTTPDGEPVMAAATGHMRRPWLALVGTTMAALARRDGVA</sequence>
<name>A0A437MJ50_9PROT</name>
<feature type="region of interest" description="Disordered" evidence="1">
    <location>
        <begin position="1"/>
        <end position="23"/>
    </location>
</feature>
<reference evidence="2 3" key="1">
    <citation type="submission" date="2019-01" db="EMBL/GenBank/DDBJ databases">
        <authorList>
            <person name="Chen W.-M."/>
        </authorList>
    </citation>
    <scope>NUCLEOTIDE SEQUENCE [LARGE SCALE GENOMIC DNA]</scope>
    <source>
        <strain evidence="2 3">CCP-6</strain>
    </source>
</reference>
<dbReference type="Proteomes" id="UP000282957">
    <property type="component" value="Unassembled WGS sequence"/>
</dbReference>
<dbReference type="AlphaFoldDB" id="A0A437MJ50"/>
<organism evidence="2 3">
    <name type="scientific">Rhodovarius crocodyli</name>
    <dbReference type="NCBI Taxonomy" id="1979269"/>
    <lineage>
        <taxon>Bacteria</taxon>
        <taxon>Pseudomonadati</taxon>
        <taxon>Pseudomonadota</taxon>
        <taxon>Alphaproteobacteria</taxon>
        <taxon>Acetobacterales</taxon>
        <taxon>Roseomonadaceae</taxon>
        <taxon>Rhodovarius</taxon>
    </lineage>
</organism>
<dbReference type="EMBL" id="SACL01000002">
    <property type="protein sequence ID" value="RVT97659.1"/>
    <property type="molecule type" value="Genomic_DNA"/>
</dbReference>
<protein>
    <submittedName>
        <fullName evidence="2">Uncharacterized protein</fullName>
    </submittedName>
</protein>
<evidence type="ECO:0000313" key="2">
    <source>
        <dbReference type="EMBL" id="RVT97659.1"/>
    </source>
</evidence>
<keyword evidence="3" id="KW-1185">Reference proteome</keyword>
<gene>
    <name evidence="2" type="ORF">EOD42_07530</name>
</gene>
<comment type="caution">
    <text evidence="2">The sequence shown here is derived from an EMBL/GenBank/DDBJ whole genome shotgun (WGS) entry which is preliminary data.</text>
</comment>
<evidence type="ECO:0000256" key="1">
    <source>
        <dbReference type="SAM" id="MobiDB-lite"/>
    </source>
</evidence>
<evidence type="ECO:0000313" key="3">
    <source>
        <dbReference type="Proteomes" id="UP000282957"/>
    </source>
</evidence>
<proteinExistence type="predicted"/>
<dbReference type="RefSeq" id="WP_127786887.1">
    <property type="nucleotide sequence ID" value="NZ_SACL01000002.1"/>
</dbReference>